<dbReference type="PROSITE" id="PS51257">
    <property type="entry name" value="PROKAR_LIPOPROTEIN"/>
    <property type="match status" value="1"/>
</dbReference>
<comment type="similarity">
    <text evidence="1">Belongs to the TolB family.</text>
</comment>
<dbReference type="Gene3D" id="2.120.10.60">
    <property type="entry name" value="Tricorn protease N-terminal domain"/>
    <property type="match status" value="1"/>
</dbReference>
<evidence type="ECO:0000313" key="2">
    <source>
        <dbReference type="EMBL" id="VAW34615.1"/>
    </source>
</evidence>
<reference evidence="2" key="1">
    <citation type="submission" date="2018-06" db="EMBL/GenBank/DDBJ databases">
        <authorList>
            <person name="Zhirakovskaya E."/>
        </authorList>
    </citation>
    <scope>NUCLEOTIDE SEQUENCE</scope>
</reference>
<dbReference type="SUPFAM" id="SSF82171">
    <property type="entry name" value="DPP6 N-terminal domain-like"/>
    <property type="match status" value="1"/>
</dbReference>
<dbReference type="AlphaFoldDB" id="A0A3B0UTZ4"/>
<dbReference type="EMBL" id="UOEW01000076">
    <property type="protein sequence ID" value="VAW34615.1"/>
    <property type="molecule type" value="Genomic_DNA"/>
</dbReference>
<sequence>MKYIFIISTLLLSSCSQNSKKPAKLDAHAPPAMSTGMIIESSAENKQIFLTNINQLTFAGKRAGEGYFSPDGTQIVFQTERLDDNPFYQIFKMDLELGDVEMISDGIGKTTCPWIHPDGQQILYSSTHLDTQAQQKQQDELDFRASGKERRYSWDYDDNYDIFVKNGDELKRLTTQQGYDAEASFSADGKWIAFASNRNAYNDKAANMTKEEAKIFAIDKAFMLDIFIMKADGSEVKQLTTHRGYDGGPFFSPDDKKIVWRRFSADGKRAEIYTMNIDGSDKKQLTHTNNMSWSPFYHPSQQYIIYTSNKNGFGNFELYIVDAQGEHEPVRVTNMEGFDSLPVFTPTGDELYWTRKKDSNSVSQIYRGNWNHQAALKALNLQ</sequence>
<organism evidence="2">
    <name type="scientific">hydrothermal vent metagenome</name>
    <dbReference type="NCBI Taxonomy" id="652676"/>
    <lineage>
        <taxon>unclassified sequences</taxon>
        <taxon>metagenomes</taxon>
        <taxon>ecological metagenomes</taxon>
    </lineage>
</organism>
<dbReference type="PANTHER" id="PTHR36842:SF1">
    <property type="entry name" value="PROTEIN TOLB"/>
    <property type="match status" value="1"/>
</dbReference>
<accession>A0A3B0UTZ4</accession>
<protein>
    <submittedName>
        <fullName evidence="2">TolB protein, periplasmic protein involved in the tonb-independent uptake of group A colicins</fullName>
    </submittedName>
</protein>
<dbReference type="PANTHER" id="PTHR36842">
    <property type="entry name" value="PROTEIN TOLB HOMOLOG"/>
    <property type="match status" value="1"/>
</dbReference>
<dbReference type="InterPro" id="IPR011042">
    <property type="entry name" value="6-blade_b-propeller_TolB-like"/>
</dbReference>
<dbReference type="Gene3D" id="2.120.10.30">
    <property type="entry name" value="TolB, C-terminal domain"/>
    <property type="match status" value="3"/>
</dbReference>
<evidence type="ECO:0000256" key="1">
    <source>
        <dbReference type="ARBA" id="ARBA00009820"/>
    </source>
</evidence>
<name>A0A3B0UTZ4_9ZZZZ</name>
<gene>
    <name evidence="2" type="ORF">MNBD_GAMMA01-868</name>
</gene>
<proteinExistence type="inferred from homology"/>
<dbReference type="Pfam" id="PF07676">
    <property type="entry name" value="PD40"/>
    <property type="match status" value="5"/>
</dbReference>
<dbReference type="InterPro" id="IPR011659">
    <property type="entry name" value="WD40"/>
</dbReference>